<evidence type="ECO:0000259" key="4">
    <source>
        <dbReference type="Pfam" id="PF13490"/>
    </source>
</evidence>
<dbReference type="EMBL" id="BAAAOH010000001">
    <property type="protein sequence ID" value="GAA1992978.1"/>
    <property type="molecule type" value="Genomic_DNA"/>
</dbReference>
<keyword evidence="2" id="KW-0804">Transcription</keyword>
<reference evidence="5 6" key="1">
    <citation type="journal article" date="2019" name="Int. J. Syst. Evol. Microbiol.">
        <title>The Global Catalogue of Microorganisms (GCM) 10K type strain sequencing project: providing services to taxonomists for standard genome sequencing and annotation.</title>
        <authorList>
            <consortium name="The Broad Institute Genomics Platform"/>
            <consortium name="The Broad Institute Genome Sequencing Center for Infectious Disease"/>
            <person name="Wu L."/>
            <person name="Ma J."/>
        </authorList>
    </citation>
    <scope>NUCLEOTIDE SEQUENCE [LARGE SCALE GENOMIC DNA]</scope>
    <source>
        <strain evidence="5 6">JCM 14902</strain>
    </source>
</reference>
<evidence type="ECO:0000256" key="2">
    <source>
        <dbReference type="ARBA" id="ARBA00023163"/>
    </source>
</evidence>
<keyword evidence="3" id="KW-0472">Membrane</keyword>
<evidence type="ECO:0000313" key="6">
    <source>
        <dbReference type="Proteomes" id="UP001500326"/>
    </source>
</evidence>
<dbReference type="Proteomes" id="UP001500326">
    <property type="component" value="Unassembled WGS sequence"/>
</dbReference>
<name>A0ABN2SVM4_9MICO</name>
<keyword evidence="6" id="KW-1185">Reference proteome</keyword>
<keyword evidence="3" id="KW-0812">Transmembrane</keyword>
<accession>A0ABN2SVM4</accession>
<organism evidence="5 6">
    <name type="scientific">Microbacterium pumilum</name>
    <dbReference type="NCBI Taxonomy" id="344165"/>
    <lineage>
        <taxon>Bacteria</taxon>
        <taxon>Bacillati</taxon>
        <taxon>Actinomycetota</taxon>
        <taxon>Actinomycetes</taxon>
        <taxon>Micrococcales</taxon>
        <taxon>Microbacteriaceae</taxon>
        <taxon>Microbacterium</taxon>
    </lineage>
</organism>
<keyword evidence="1" id="KW-0805">Transcription regulation</keyword>
<dbReference type="InterPro" id="IPR041916">
    <property type="entry name" value="Anti_sigma_zinc_sf"/>
</dbReference>
<evidence type="ECO:0000313" key="5">
    <source>
        <dbReference type="EMBL" id="GAA1992978.1"/>
    </source>
</evidence>
<gene>
    <name evidence="5" type="primary">rslA</name>
    <name evidence="5" type="ORF">GCM10009777_30640</name>
</gene>
<dbReference type="RefSeq" id="WP_344064144.1">
    <property type="nucleotide sequence ID" value="NZ_BAAAOH010000001.1"/>
</dbReference>
<dbReference type="InterPro" id="IPR027383">
    <property type="entry name" value="Znf_put"/>
</dbReference>
<dbReference type="Gene3D" id="1.10.10.1320">
    <property type="entry name" value="Anti-sigma factor, zinc-finger domain"/>
    <property type="match status" value="1"/>
</dbReference>
<dbReference type="Pfam" id="PF13490">
    <property type="entry name" value="zf-HC2"/>
    <property type="match status" value="1"/>
</dbReference>
<protein>
    <submittedName>
        <fullName evidence="5">Anti-sigma-L factor RslA</fullName>
    </submittedName>
</protein>
<evidence type="ECO:0000256" key="3">
    <source>
        <dbReference type="SAM" id="Phobius"/>
    </source>
</evidence>
<evidence type="ECO:0000256" key="1">
    <source>
        <dbReference type="ARBA" id="ARBA00023015"/>
    </source>
</evidence>
<proteinExistence type="predicted"/>
<comment type="caution">
    <text evidence="5">The sequence shown here is derived from an EMBL/GenBank/DDBJ whole genome shotgun (WGS) entry which is preliminary data.</text>
</comment>
<sequence length="235" mass="25034">MTNPDHAYFAEWDAAYLLGALSPADRRLFEAHLQDCDACRAAIVETAPTIGLLSRVSPERAESLLEPADAGDGPSSERRGDLIALGVRQARRRRRTWWATGVAAAAAVVTAVVLAVTISIAPAVRNIQVVALEPVADLPITATVELVDVAWGTRLEMICRYTEPADPDEPSKGWPYALVIEAADGTTSEVSSWLAFPGTTARLGAGTSLDPDQISAIEIRSVTSGKVLMRTELTG</sequence>
<feature type="domain" description="Putative zinc-finger" evidence="4">
    <location>
        <begin position="15"/>
        <end position="40"/>
    </location>
</feature>
<keyword evidence="3" id="KW-1133">Transmembrane helix</keyword>
<feature type="transmembrane region" description="Helical" evidence="3">
    <location>
        <begin position="97"/>
        <end position="121"/>
    </location>
</feature>